<keyword evidence="3" id="KW-1185">Reference proteome</keyword>
<proteinExistence type="predicted"/>
<keyword evidence="1" id="KW-1133">Transmembrane helix</keyword>
<gene>
    <name evidence="2" type="ORF">SAMN05444000_1455</name>
</gene>
<dbReference type="RefSeq" id="WP_139280810.1">
    <property type="nucleotide sequence ID" value="NZ_FQZQ01000045.1"/>
</dbReference>
<feature type="transmembrane region" description="Helical" evidence="1">
    <location>
        <begin position="54"/>
        <end position="75"/>
    </location>
</feature>
<dbReference type="Proteomes" id="UP000183982">
    <property type="component" value="Unassembled WGS sequence"/>
</dbReference>
<keyword evidence="1" id="KW-0472">Membrane</keyword>
<dbReference type="STRING" id="1470563.SAMN05444000_1455"/>
<evidence type="ECO:0000256" key="1">
    <source>
        <dbReference type="SAM" id="Phobius"/>
    </source>
</evidence>
<reference evidence="3" key="1">
    <citation type="submission" date="2016-11" db="EMBL/GenBank/DDBJ databases">
        <authorList>
            <person name="Varghese N."/>
            <person name="Submissions S."/>
        </authorList>
    </citation>
    <scope>NUCLEOTIDE SEQUENCE [LARGE SCALE GENOMIC DNA]</scope>
    <source>
        <strain evidence="3">DSM 100564</strain>
    </source>
</reference>
<dbReference type="AlphaFoldDB" id="A0A1M6TU22"/>
<protein>
    <submittedName>
        <fullName evidence="2">Uncharacterized protein</fullName>
    </submittedName>
</protein>
<evidence type="ECO:0000313" key="2">
    <source>
        <dbReference type="EMBL" id="SHK60390.1"/>
    </source>
</evidence>
<accession>A0A1M6TU22</accession>
<organism evidence="2 3">
    <name type="scientific">Shimia gijangensis</name>
    <dbReference type="NCBI Taxonomy" id="1470563"/>
    <lineage>
        <taxon>Bacteria</taxon>
        <taxon>Pseudomonadati</taxon>
        <taxon>Pseudomonadota</taxon>
        <taxon>Alphaproteobacteria</taxon>
        <taxon>Rhodobacterales</taxon>
        <taxon>Roseobacteraceae</taxon>
    </lineage>
</organism>
<dbReference type="EMBL" id="FQZQ01000045">
    <property type="protein sequence ID" value="SHK60390.1"/>
    <property type="molecule type" value="Genomic_DNA"/>
</dbReference>
<feature type="transmembrane region" description="Helical" evidence="1">
    <location>
        <begin position="6"/>
        <end position="33"/>
    </location>
</feature>
<sequence>MTFWVIFAALAYTLTGAWLWKAVFLSSLIECLLSGEEWASDTLASLHQRTVVRLLVKGITIMLWPLLLLAGWMSAMARL</sequence>
<evidence type="ECO:0000313" key="3">
    <source>
        <dbReference type="Proteomes" id="UP000183982"/>
    </source>
</evidence>
<keyword evidence="1" id="KW-0812">Transmembrane</keyword>
<name>A0A1M6TU22_9RHOB</name>